<keyword evidence="2" id="KW-1185">Reference proteome</keyword>
<dbReference type="AlphaFoldDB" id="A0A9K3DQU5"/>
<proteinExistence type="predicted"/>
<accession>A0A9K3DQU5</accession>
<name>A0A9K3DQU5_HELAN</name>
<reference evidence="1" key="1">
    <citation type="journal article" date="2017" name="Nature">
        <title>The sunflower genome provides insights into oil metabolism, flowering and Asterid evolution.</title>
        <authorList>
            <person name="Badouin H."/>
            <person name="Gouzy J."/>
            <person name="Grassa C.J."/>
            <person name="Murat F."/>
            <person name="Staton S.E."/>
            <person name="Cottret L."/>
            <person name="Lelandais-Briere C."/>
            <person name="Owens G.L."/>
            <person name="Carrere S."/>
            <person name="Mayjonade B."/>
            <person name="Legrand L."/>
            <person name="Gill N."/>
            <person name="Kane N.C."/>
            <person name="Bowers J.E."/>
            <person name="Hubner S."/>
            <person name="Bellec A."/>
            <person name="Berard A."/>
            <person name="Berges H."/>
            <person name="Blanchet N."/>
            <person name="Boniface M.C."/>
            <person name="Brunel D."/>
            <person name="Catrice O."/>
            <person name="Chaidir N."/>
            <person name="Claudel C."/>
            <person name="Donnadieu C."/>
            <person name="Faraut T."/>
            <person name="Fievet G."/>
            <person name="Helmstetter N."/>
            <person name="King M."/>
            <person name="Knapp S.J."/>
            <person name="Lai Z."/>
            <person name="Le Paslier M.C."/>
            <person name="Lippi Y."/>
            <person name="Lorenzon L."/>
            <person name="Mandel J.R."/>
            <person name="Marage G."/>
            <person name="Marchand G."/>
            <person name="Marquand E."/>
            <person name="Bret-Mestries E."/>
            <person name="Morien E."/>
            <person name="Nambeesan S."/>
            <person name="Nguyen T."/>
            <person name="Pegot-Espagnet P."/>
            <person name="Pouilly N."/>
            <person name="Raftis F."/>
            <person name="Sallet E."/>
            <person name="Schiex T."/>
            <person name="Thomas J."/>
            <person name="Vandecasteele C."/>
            <person name="Vares D."/>
            <person name="Vear F."/>
            <person name="Vautrin S."/>
            <person name="Crespi M."/>
            <person name="Mangin B."/>
            <person name="Burke J.M."/>
            <person name="Salse J."/>
            <person name="Munos S."/>
            <person name="Vincourt P."/>
            <person name="Rieseberg L.H."/>
            <person name="Langlade N.B."/>
        </authorList>
    </citation>
    <scope>NUCLEOTIDE SEQUENCE</scope>
    <source>
        <tissue evidence="1">Leaves</tissue>
    </source>
</reference>
<protein>
    <submittedName>
        <fullName evidence="1">Uncharacterized protein</fullName>
    </submittedName>
</protein>
<comment type="caution">
    <text evidence="1">The sequence shown here is derived from an EMBL/GenBank/DDBJ whole genome shotgun (WGS) entry which is preliminary data.</text>
</comment>
<dbReference type="Gramene" id="mRNA:HanXRQr2_Chr16g0743731">
    <property type="protein sequence ID" value="mRNA:HanXRQr2_Chr16g0743731"/>
    <property type="gene ID" value="HanXRQr2_Chr16g0743731"/>
</dbReference>
<organism evidence="1 2">
    <name type="scientific">Helianthus annuus</name>
    <name type="common">Common sunflower</name>
    <dbReference type="NCBI Taxonomy" id="4232"/>
    <lineage>
        <taxon>Eukaryota</taxon>
        <taxon>Viridiplantae</taxon>
        <taxon>Streptophyta</taxon>
        <taxon>Embryophyta</taxon>
        <taxon>Tracheophyta</taxon>
        <taxon>Spermatophyta</taxon>
        <taxon>Magnoliopsida</taxon>
        <taxon>eudicotyledons</taxon>
        <taxon>Gunneridae</taxon>
        <taxon>Pentapetalae</taxon>
        <taxon>asterids</taxon>
        <taxon>campanulids</taxon>
        <taxon>Asterales</taxon>
        <taxon>Asteraceae</taxon>
        <taxon>Asteroideae</taxon>
        <taxon>Heliantheae alliance</taxon>
        <taxon>Heliantheae</taxon>
        <taxon>Helianthus</taxon>
    </lineage>
</organism>
<dbReference type="Proteomes" id="UP000215914">
    <property type="component" value="Unassembled WGS sequence"/>
</dbReference>
<reference evidence="1" key="2">
    <citation type="submission" date="2020-06" db="EMBL/GenBank/DDBJ databases">
        <title>Helianthus annuus Genome sequencing and assembly Release 2.</title>
        <authorList>
            <person name="Gouzy J."/>
            <person name="Langlade N."/>
            <person name="Munos S."/>
        </authorList>
    </citation>
    <scope>NUCLEOTIDE SEQUENCE</scope>
    <source>
        <tissue evidence="1">Leaves</tissue>
    </source>
</reference>
<dbReference type="EMBL" id="MNCJ02000331">
    <property type="protein sequence ID" value="KAF5759644.1"/>
    <property type="molecule type" value="Genomic_DNA"/>
</dbReference>
<evidence type="ECO:0000313" key="2">
    <source>
        <dbReference type="Proteomes" id="UP000215914"/>
    </source>
</evidence>
<sequence length="155" mass="17707">MLGSGSVKWSTAQMFKFRFTWFSLGSGYVLARFKVGLTWFGSGQIRLGQHQVIPGQSRSKTVNKSNQSTHLVDWSKLVNRRLGPVHFCGSVMVRVPDQFRNVWFKIVTVNGSGQTWQSRSSQHAVKQVKRGQRMTRSHSWNDITESLLASYAHEY</sequence>
<gene>
    <name evidence="1" type="ORF">HanXRQr2_Chr16g0743731</name>
</gene>
<evidence type="ECO:0000313" key="1">
    <source>
        <dbReference type="EMBL" id="KAF5759644.1"/>
    </source>
</evidence>